<dbReference type="InterPro" id="IPR035992">
    <property type="entry name" value="Ricin_B-like_lectins"/>
</dbReference>
<proteinExistence type="predicted"/>
<dbReference type="Gene3D" id="2.80.10.50">
    <property type="match status" value="1"/>
</dbReference>
<dbReference type="Pfam" id="PF00652">
    <property type="entry name" value="Ricin_B_lectin"/>
    <property type="match status" value="1"/>
</dbReference>
<dbReference type="PROSITE" id="PS50231">
    <property type="entry name" value="RICIN_B_LECTIN"/>
    <property type="match status" value="1"/>
</dbReference>
<dbReference type="Proteomes" id="UP000307440">
    <property type="component" value="Unassembled WGS sequence"/>
</dbReference>
<keyword evidence="1" id="KW-0732">Signal</keyword>
<gene>
    <name evidence="3" type="ORF">FA15DRAFT_428608</name>
</gene>
<dbReference type="AlphaFoldDB" id="A0A5C3L8X9"/>
<evidence type="ECO:0000313" key="4">
    <source>
        <dbReference type="Proteomes" id="UP000307440"/>
    </source>
</evidence>
<feature type="signal peptide" evidence="1">
    <location>
        <begin position="1"/>
        <end position="19"/>
    </location>
</feature>
<organism evidence="3 4">
    <name type="scientific">Coprinopsis marcescibilis</name>
    <name type="common">Agaric fungus</name>
    <name type="synonym">Psathyrella marcescibilis</name>
    <dbReference type="NCBI Taxonomy" id="230819"/>
    <lineage>
        <taxon>Eukaryota</taxon>
        <taxon>Fungi</taxon>
        <taxon>Dikarya</taxon>
        <taxon>Basidiomycota</taxon>
        <taxon>Agaricomycotina</taxon>
        <taxon>Agaricomycetes</taxon>
        <taxon>Agaricomycetidae</taxon>
        <taxon>Agaricales</taxon>
        <taxon>Agaricineae</taxon>
        <taxon>Psathyrellaceae</taxon>
        <taxon>Coprinopsis</taxon>
    </lineage>
</organism>
<evidence type="ECO:0000256" key="1">
    <source>
        <dbReference type="SAM" id="SignalP"/>
    </source>
</evidence>
<sequence length="311" mass="34398">MRGLSLVSAVLLAASGCLAQDYTVRNQCPTPIEWFIGTQSQGTLGIDERAFRPGLGPTPPPIWTNANLQGGNPTTAEFHLVPEYGYYYVVRDPDNRNFNTGIRIEPGVAPHNLFCMSAQCHEGNCTTAYRHRPVWDGVPPRPIDLPAPAPPLHQCLDPEASFEIIFCFDRQFPQTRGAPIVFGGNHQKCVDVSRGSFVNGTPVQLFVCNNQGSQRWNLQFAGTKIQVVGTNFCLDAGSTPGNGVPVKIWECFDNLPAQQWYLTDDNRIALAKTGLCLDLPEGNMDDRTVLQTWQCTDNNPNQVWLLPDQIN</sequence>
<dbReference type="InterPro" id="IPR000772">
    <property type="entry name" value="Ricin_B_lectin"/>
</dbReference>
<evidence type="ECO:0000313" key="3">
    <source>
        <dbReference type="EMBL" id="TFK29155.1"/>
    </source>
</evidence>
<dbReference type="CDD" id="cd00161">
    <property type="entry name" value="beta-trefoil_Ricin-like"/>
    <property type="match status" value="1"/>
</dbReference>
<feature type="chain" id="PRO_5022796651" evidence="1">
    <location>
        <begin position="20"/>
        <end position="311"/>
    </location>
</feature>
<accession>A0A5C3L8X9</accession>
<feature type="domain" description="Ricin B lectin" evidence="2">
    <location>
        <begin position="176"/>
        <end position="307"/>
    </location>
</feature>
<evidence type="ECO:0000259" key="2">
    <source>
        <dbReference type="SMART" id="SM00458"/>
    </source>
</evidence>
<dbReference type="PROSITE" id="PS51257">
    <property type="entry name" value="PROKAR_LIPOPROTEIN"/>
    <property type="match status" value="1"/>
</dbReference>
<dbReference type="SUPFAM" id="SSF50370">
    <property type="entry name" value="Ricin B-like lectins"/>
    <property type="match status" value="1"/>
</dbReference>
<keyword evidence="4" id="KW-1185">Reference proteome</keyword>
<dbReference type="OrthoDB" id="6770063at2759"/>
<name>A0A5C3L8X9_COPMA</name>
<dbReference type="EMBL" id="ML210151">
    <property type="protein sequence ID" value="TFK29155.1"/>
    <property type="molecule type" value="Genomic_DNA"/>
</dbReference>
<protein>
    <submittedName>
        <fullName evidence="3">G-X-X-X-Q-X-W domain-containing protein</fullName>
    </submittedName>
</protein>
<reference evidence="3 4" key="1">
    <citation type="journal article" date="2019" name="Nat. Ecol. Evol.">
        <title>Megaphylogeny resolves global patterns of mushroom evolution.</title>
        <authorList>
            <person name="Varga T."/>
            <person name="Krizsan K."/>
            <person name="Foldi C."/>
            <person name="Dima B."/>
            <person name="Sanchez-Garcia M."/>
            <person name="Sanchez-Ramirez S."/>
            <person name="Szollosi G.J."/>
            <person name="Szarkandi J.G."/>
            <person name="Papp V."/>
            <person name="Albert L."/>
            <person name="Andreopoulos W."/>
            <person name="Angelini C."/>
            <person name="Antonin V."/>
            <person name="Barry K.W."/>
            <person name="Bougher N.L."/>
            <person name="Buchanan P."/>
            <person name="Buyck B."/>
            <person name="Bense V."/>
            <person name="Catcheside P."/>
            <person name="Chovatia M."/>
            <person name="Cooper J."/>
            <person name="Damon W."/>
            <person name="Desjardin D."/>
            <person name="Finy P."/>
            <person name="Geml J."/>
            <person name="Haridas S."/>
            <person name="Hughes K."/>
            <person name="Justo A."/>
            <person name="Karasinski D."/>
            <person name="Kautmanova I."/>
            <person name="Kiss B."/>
            <person name="Kocsube S."/>
            <person name="Kotiranta H."/>
            <person name="LaButti K.M."/>
            <person name="Lechner B.E."/>
            <person name="Liimatainen K."/>
            <person name="Lipzen A."/>
            <person name="Lukacs Z."/>
            <person name="Mihaltcheva S."/>
            <person name="Morgado L.N."/>
            <person name="Niskanen T."/>
            <person name="Noordeloos M.E."/>
            <person name="Ohm R.A."/>
            <person name="Ortiz-Santana B."/>
            <person name="Ovrebo C."/>
            <person name="Racz N."/>
            <person name="Riley R."/>
            <person name="Savchenko A."/>
            <person name="Shiryaev A."/>
            <person name="Soop K."/>
            <person name="Spirin V."/>
            <person name="Szebenyi C."/>
            <person name="Tomsovsky M."/>
            <person name="Tulloss R.E."/>
            <person name="Uehling J."/>
            <person name="Grigoriev I.V."/>
            <person name="Vagvolgyi C."/>
            <person name="Papp T."/>
            <person name="Martin F.M."/>
            <person name="Miettinen O."/>
            <person name="Hibbett D.S."/>
            <person name="Nagy L.G."/>
        </authorList>
    </citation>
    <scope>NUCLEOTIDE SEQUENCE [LARGE SCALE GENOMIC DNA]</scope>
    <source>
        <strain evidence="3 4">CBS 121175</strain>
    </source>
</reference>
<dbReference type="SMART" id="SM00458">
    <property type="entry name" value="RICIN"/>
    <property type="match status" value="1"/>
</dbReference>